<evidence type="ECO:0000313" key="2">
    <source>
        <dbReference type="EMBL" id="MCL1104105.1"/>
    </source>
</evidence>
<keyword evidence="3" id="KW-1185">Reference proteome</keyword>
<dbReference type="NCBIfam" id="TIGR02283">
    <property type="entry name" value="MltB_2"/>
    <property type="match status" value="1"/>
</dbReference>
<dbReference type="AlphaFoldDB" id="A0A9X1Z919"/>
<dbReference type="GO" id="GO:0008933">
    <property type="term" value="F:peptidoglycan lytic transglycosylase activity"/>
    <property type="evidence" value="ECO:0007669"/>
    <property type="project" value="TreeGrafter"/>
</dbReference>
<organism evidence="2 3">
    <name type="scientific">Shewanella algicola</name>
    <dbReference type="NCBI Taxonomy" id="640633"/>
    <lineage>
        <taxon>Bacteria</taxon>
        <taxon>Pseudomonadati</taxon>
        <taxon>Pseudomonadota</taxon>
        <taxon>Gammaproteobacteria</taxon>
        <taxon>Alteromonadales</taxon>
        <taxon>Shewanellaceae</taxon>
        <taxon>Shewanella</taxon>
    </lineage>
</organism>
<dbReference type="GO" id="GO:0009253">
    <property type="term" value="P:peptidoglycan catabolic process"/>
    <property type="evidence" value="ECO:0007669"/>
    <property type="project" value="TreeGrafter"/>
</dbReference>
<dbReference type="Gene3D" id="1.10.530.10">
    <property type="match status" value="1"/>
</dbReference>
<dbReference type="InterPro" id="IPR011970">
    <property type="entry name" value="MltB_2"/>
</dbReference>
<dbReference type="Pfam" id="PF13406">
    <property type="entry name" value="SLT_2"/>
    <property type="match status" value="1"/>
</dbReference>
<evidence type="ECO:0000313" key="3">
    <source>
        <dbReference type="Proteomes" id="UP001139408"/>
    </source>
</evidence>
<protein>
    <submittedName>
        <fullName evidence="2">Lytic murein transglycosylase</fullName>
    </submittedName>
</protein>
<evidence type="ECO:0000259" key="1">
    <source>
        <dbReference type="Pfam" id="PF13406"/>
    </source>
</evidence>
<dbReference type="PANTHER" id="PTHR30163:SF8">
    <property type="entry name" value="LYTIC MUREIN TRANSGLYCOSYLASE"/>
    <property type="match status" value="1"/>
</dbReference>
<dbReference type="PANTHER" id="PTHR30163">
    <property type="entry name" value="MEMBRANE-BOUND LYTIC MUREIN TRANSGLYCOSYLASE B"/>
    <property type="match status" value="1"/>
</dbReference>
<proteinExistence type="predicted"/>
<gene>
    <name evidence="2" type="ORF">L2749_02335</name>
</gene>
<dbReference type="InterPro" id="IPR023346">
    <property type="entry name" value="Lysozyme-like_dom_sf"/>
</dbReference>
<dbReference type="RefSeq" id="WP_188923773.1">
    <property type="nucleotide sequence ID" value="NZ_BMQI01000003.1"/>
</dbReference>
<dbReference type="Proteomes" id="UP001139408">
    <property type="component" value="Unassembled WGS sequence"/>
</dbReference>
<dbReference type="InterPro" id="IPR043426">
    <property type="entry name" value="MltB-like"/>
</dbReference>
<dbReference type="Gene3D" id="1.10.8.350">
    <property type="entry name" value="Bacterial muramidase"/>
    <property type="match status" value="1"/>
</dbReference>
<feature type="domain" description="Transglycosylase SLT" evidence="1">
    <location>
        <begin position="28"/>
        <end position="315"/>
    </location>
</feature>
<comment type="caution">
    <text evidence="2">The sequence shown here is derived from an EMBL/GenBank/DDBJ whole genome shotgun (WGS) entry which is preliminary data.</text>
</comment>
<sequence>MILKIILSTIIYFFTSHLVVANNSHHQFEDYLLSLQQQAISAGVSPLLAERLIGNIKIFKKANIDNDSQHTLETYIPQMVPEISVSTARAMLQQHETLLNNLSQQYQVQPRFMIALWGINSRFGERPGRFPALSVLASLAFNGENQLFYVNEFIAALKLIEQSKFKVNALKSSSTGAMGQMQMMPSQLLSYLVDGDNDGHFDIWSSTEDAFASAANMLNQQGWQYDATWGRQVKATMMLDPSLLGLTSTHTFLQWQAYGIRRFNGNNLPQRDDITASLIAPDGPQGRFYLVYENFRLLDQFTASIHDTLALTYLSEKIKQ</sequence>
<name>A0A9X1Z919_9GAMM</name>
<reference evidence="2" key="1">
    <citation type="submission" date="2022-01" db="EMBL/GenBank/DDBJ databases">
        <title>Whole genome-based taxonomy of the Shewanellaceae.</title>
        <authorList>
            <person name="Martin-Rodriguez A.J."/>
        </authorList>
    </citation>
    <scope>NUCLEOTIDE SEQUENCE</scope>
    <source>
        <strain evidence="2">DSM 23803</strain>
    </source>
</reference>
<accession>A0A9X1Z919</accession>
<dbReference type="EMBL" id="JAKILJ010000003">
    <property type="protein sequence ID" value="MCL1104105.1"/>
    <property type="molecule type" value="Genomic_DNA"/>
</dbReference>
<dbReference type="SUPFAM" id="SSF53955">
    <property type="entry name" value="Lysozyme-like"/>
    <property type="match status" value="1"/>
</dbReference>
<dbReference type="InterPro" id="IPR031304">
    <property type="entry name" value="SLT_2"/>
</dbReference>